<dbReference type="RefSeq" id="WP_169683604.1">
    <property type="nucleotide sequence ID" value="NZ_JABBNU010000010.1"/>
</dbReference>
<name>A0A848J093_9BACT</name>
<evidence type="ECO:0000313" key="1">
    <source>
        <dbReference type="EMBL" id="NMM49967.1"/>
    </source>
</evidence>
<sequence>MIYEITNYGNQNSNPAFHRFENAIREKGLSFNASSIIKLTGKELSNDINEAIFKAIQVCMNSGIPVEEHFMKYYISDEDNHTVSHDWKLSKFAYTLVLLNKAPDHPFVSQMQTQMIREFLERH</sequence>
<organism evidence="1 2">
    <name type="scientific">Marinigracilibium pacificum</name>
    <dbReference type="NCBI Taxonomy" id="2729599"/>
    <lineage>
        <taxon>Bacteria</taxon>
        <taxon>Pseudomonadati</taxon>
        <taxon>Bacteroidota</taxon>
        <taxon>Cytophagia</taxon>
        <taxon>Cytophagales</taxon>
        <taxon>Flammeovirgaceae</taxon>
        <taxon>Marinigracilibium</taxon>
    </lineage>
</organism>
<proteinExistence type="predicted"/>
<protein>
    <submittedName>
        <fullName evidence="1">Uncharacterized protein</fullName>
    </submittedName>
</protein>
<keyword evidence="2" id="KW-1185">Reference proteome</keyword>
<reference evidence="1 2" key="1">
    <citation type="submission" date="2020-04" db="EMBL/GenBank/DDBJ databases">
        <title>Flammeovirgaceae bacterium KN852 isolated from deep sea.</title>
        <authorList>
            <person name="Zhang D.-C."/>
        </authorList>
    </citation>
    <scope>NUCLEOTIDE SEQUENCE [LARGE SCALE GENOMIC DNA]</scope>
    <source>
        <strain evidence="1 2">KN852</strain>
    </source>
</reference>
<gene>
    <name evidence="1" type="ORF">HH304_16290</name>
</gene>
<accession>A0A848J093</accession>
<comment type="caution">
    <text evidence="1">The sequence shown here is derived from an EMBL/GenBank/DDBJ whole genome shotgun (WGS) entry which is preliminary data.</text>
</comment>
<dbReference type="Proteomes" id="UP000559010">
    <property type="component" value="Unassembled WGS sequence"/>
</dbReference>
<dbReference type="EMBL" id="JABBNU010000010">
    <property type="protein sequence ID" value="NMM49967.1"/>
    <property type="molecule type" value="Genomic_DNA"/>
</dbReference>
<evidence type="ECO:0000313" key="2">
    <source>
        <dbReference type="Proteomes" id="UP000559010"/>
    </source>
</evidence>
<dbReference type="AlphaFoldDB" id="A0A848J093"/>